<evidence type="ECO:0000256" key="6">
    <source>
        <dbReference type="ARBA" id="ARBA00023310"/>
    </source>
</evidence>
<evidence type="ECO:0000256" key="4">
    <source>
        <dbReference type="ARBA" id="ARBA00023065"/>
    </source>
</evidence>
<dbReference type="Proteomes" id="UP001375370">
    <property type="component" value="Chromosome"/>
</dbReference>
<reference evidence="8 9" key="1">
    <citation type="submission" date="2024-03" db="EMBL/GenBank/DDBJ databases">
        <title>A Dehalogenimonas Isolated from Estuarine Sediments Dihaloeliminates Chlorinated Alkanes.</title>
        <authorList>
            <person name="Yang Y."/>
            <person name="Wang H."/>
        </authorList>
    </citation>
    <scope>NUCLEOTIDE SEQUENCE [LARGE SCALE GENOMIC DNA]</scope>
    <source>
        <strain evidence="8 9">W</strain>
    </source>
</reference>
<dbReference type="SUPFAM" id="SSF47928">
    <property type="entry name" value="N-terminal domain of the delta subunit of the F1F0-ATP synthase"/>
    <property type="match status" value="1"/>
</dbReference>
<proteinExistence type="inferred from homology"/>
<keyword evidence="3 7" id="KW-0375">Hydrogen ion transport</keyword>
<evidence type="ECO:0000256" key="2">
    <source>
        <dbReference type="ARBA" id="ARBA00022448"/>
    </source>
</evidence>
<dbReference type="PRINTS" id="PR00125">
    <property type="entry name" value="ATPASEDELTA"/>
</dbReference>
<evidence type="ECO:0000256" key="1">
    <source>
        <dbReference type="ARBA" id="ARBA00004370"/>
    </source>
</evidence>
<keyword evidence="7" id="KW-1003">Cell membrane</keyword>
<evidence type="ECO:0000313" key="9">
    <source>
        <dbReference type="Proteomes" id="UP001375370"/>
    </source>
</evidence>
<comment type="similarity">
    <text evidence="7">Belongs to the ATPase delta chain family.</text>
</comment>
<keyword evidence="6 7" id="KW-0066">ATP synthesis</keyword>
<dbReference type="PANTHER" id="PTHR11910">
    <property type="entry name" value="ATP SYNTHASE DELTA CHAIN"/>
    <property type="match status" value="1"/>
</dbReference>
<sequence>MAKRAFALALRYGQAVYEIAEAKDAFDSWLSDLQLLDTVVADKDILFFLESPKIALGVKKEVLGKKLTGVNPAAVNLVLSLANRGRLGIMPDIVVDFQRRVDERRGIAHAEVTSAVALSDQDVADIRKKLSEMFDKKVEVSASVDASLLGGVVARVGDKVIDGSLARRLQIMKQEINQARL</sequence>
<evidence type="ECO:0000256" key="3">
    <source>
        <dbReference type="ARBA" id="ARBA00022781"/>
    </source>
</evidence>
<keyword evidence="4 7" id="KW-0406">Ion transport</keyword>
<comment type="function">
    <text evidence="7">This protein is part of the stalk that links CF(0) to CF(1). It either transmits conformational changes from CF(0) to CF(1) or is implicated in proton conduction.</text>
</comment>
<evidence type="ECO:0000256" key="7">
    <source>
        <dbReference type="HAMAP-Rule" id="MF_01416"/>
    </source>
</evidence>
<accession>A0ABZ2J2F1</accession>
<keyword evidence="7" id="KW-0139">CF(1)</keyword>
<dbReference type="NCBIfam" id="TIGR01145">
    <property type="entry name" value="ATP_synt_delta"/>
    <property type="match status" value="1"/>
</dbReference>
<comment type="function">
    <text evidence="7">F(1)F(0) ATP synthase produces ATP from ADP in the presence of a proton or sodium gradient. F-type ATPases consist of two structural domains, F(1) containing the extramembraneous catalytic core and F(0) containing the membrane proton channel, linked together by a central stalk and a peripheral stalk. During catalysis, ATP synthesis in the catalytic domain of F(1) is coupled via a rotary mechanism of the central stalk subunits to proton translocation.</text>
</comment>
<evidence type="ECO:0000256" key="5">
    <source>
        <dbReference type="ARBA" id="ARBA00023136"/>
    </source>
</evidence>
<keyword evidence="5 7" id="KW-0472">Membrane</keyword>
<evidence type="ECO:0000313" key="8">
    <source>
        <dbReference type="EMBL" id="WWX25085.1"/>
    </source>
</evidence>
<dbReference type="Gene3D" id="1.10.520.20">
    <property type="entry name" value="N-terminal domain of the delta subunit of the F1F0-ATP synthase"/>
    <property type="match status" value="1"/>
</dbReference>
<keyword evidence="2 7" id="KW-0813">Transport</keyword>
<comment type="subunit">
    <text evidence="7">F-type ATPases have 2 components, F(1) - the catalytic core - and F(0) - the membrane proton channel. F(1) has five subunits: alpha(3), beta(3), gamma(1), delta(1), epsilon(1). F(0) has three main subunits: a(1), b(2) and c(10-14). The alpha and beta chains form an alternating ring which encloses part of the gamma chain. F(1) is attached to F(0) by a central stalk formed by the gamma and epsilon chains, while a peripheral stalk is formed by the delta and b chains.</text>
</comment>
<dbReference type="EMBL" id="CP146612">
    <property type="protein sequence ID" value="WWX25085.1"/>
    <property type="molecule type" value="Genomic_DNA"/>
</dbReference>
<dbReference type="NCBIfam" id="NF004402">
    <property type="entry name" value="PRK05758.2-2"/>
    <property type="match status" value="1"/>
</dbReference>
<dbReference type="RefSeq" id="WP_338737221.1">
    <property type="nucleotide sequence ID" value="NZ_CP146612.1"/>
</dbReference>
<name>A0ABZ2J2F1_9CHLR</name>
<organism evidence="8 9">
    <name type="scientific">Candidatus Dehalogenimonas loeffleri</name>
    <dbReference type="NCBI Taxonomy" id="3127115"/>
    <lineage>
        <taxon>Bacteria</taxon>
        <taxon>Bacillati</taxon>
        <taxon>Chloroflexota</taxon>
        <taxon>Dehalococcoidia</taxon>
        <taxon>Dehalococcoidales</taxon>
        <taxon>Dehalococcoidaceae</taxon>
        <taxon>Dehalogenimonas</taxon>
    </lineage>
</organism>
<dbReference type="InterPro" id="IPR026015">
    <property type="entry name" value="ATP_synth_OSCP/delta_N_sf"/>
</dbReference>
<dbReference type="InterPro" id="IPR000711">
    <property type="entry name" value="ATPase_OSCP/dsu"/>
</dbReference>
<dbReference type="HAMAP" id="MF_01416">
    <property type="entry name" value="ATP_synth_delta_bact"/>
    <property type="match status" value="1"/>
</dbReference>
<protein>
    <recommendedName>
        <fullName evidence="7">ATP synthase subunit delta</fullName>
    </recommendedName>
    <alternativeName>
        <fullName evidence="7">ATP synthase F(1) sector subunit delta</fullName>
    </alternativeName>
    <alternativeName>
        <fullName evidence="7">F-type ATPase subunit delta</fullName>
        <shortName evidence="7">F-ATPase subunit delta</shortName>
    </alternativeName>
</protein>
<keyword evidence="9" id="KW-1185">Reference proteome</keyword>
<comment type="subcellular location">
    <subcellularLocation>
        <location evidence="7">Cell membrane</location>
        <topology evidence="7">Peripheral membrane protein</topology>
    </subcellularLocation>
    <subcellularLocation>
        <location evidence="1">Membrane</location>
    </subcellularLocation>
</comment>
<gene>
    <name evidence="7" type="primary">atpH</name>
    <name evidence="8" type="ORF">V8247_07440</name>
</gene>
<dbReference type="Pfam" id="PF00213">
    <property type="entry name" value="OSCP"/>
    <property type="match status" value="1"/>
</dbReference>